<comment type="caution">
    <text evidence="6">The sequence shown here is derived from an EMBL/GenBank/DDBJ whole genome shotgun (WGS) entry which is preliminary data.</text>
</comment>
<dbReference type="CDD" id="cd09319">
    <property type="entry name" value="TDT_like_1"/>
    <property type="match status" value="1"/>
</dbReference>
<accession>A0A918GW37</accession>
<feature type="transmembrane region" description="Helical" evidence="5">
    <location>
        <begin position="48"/>
        <end position="68"/>
    </location>
</feature>
<feature type="transmembrane region" description="Helical" evidence="5">
    <location>
        <begin position="298"/>
        <end position="318"/>
    </location>
</feature>
<feature type="transmembrane region" description="Helical" evidence="5">
    <location>
        <begin position="203"/>
        <end position="224"/>
    </location>
</feature>
<dbReference type="Pfam" id="PF03595">
    <property type="entry name" value="SLAC1"/>
    <property type="match status" value="1"/>
</dbReference>
<dbReference type="InterPro" id="IPR004695">
    <property type="entry name" value="SLAC1/Mae1/Ssu1/TehA"/>
</dbReference>
<dbReference type="InterPro" id="IPR038665">
    <property type="entry name" value="Voltage-dep_anion_channel_sf"/>
</dbReference>
<protein>
    <submittedName>
        <fullName evidence="6">Membrane protein</fullName>
    </submittedName>
</protein>
<name>A0A918GW37_9ACTN</name>
<proteinExistence type="predicted"/>
<dbReference type="GO" id="GO:0055085">
    <property type="term" value="P:transmembrane transport"/>
    <property type="evidence" value="ECO:0007669"/>
    <property type="project" value="InterPro"/>
</dbReference>
<dbReference type="AlphaFoldDB" id="A0A918GW37"/>
<dbReference type="EMBL" id="BMQQ01000001">
    <property type="protein sequence ID" value="GGT12344.1"/>
    <property type="molecule type" value="Genomic_DNA"/>
</dbReference>
<dbReference type="Gene3D" id="1.50.10.150">
    <property type="entry name" value="Voltage-dependent anion channel"/>
    <property type="match status" value="1"/>
</dbReference>
<evidence type="ECO:0000313" key="7">
    <source>
        <dbReference type="Proteomes" id="UP000619486"/>
    </source>
</evidence>
<comment type="subcellular location">
    <subcellularLocation>
        <location evidence="1">Membrane</location>
        <topology evidence="1">Multi-pass membrane protein</topology>
    </subcellularLocation>
</comment>
<evidence type="ECO:0000256" key="5">
    <source>
        <dbReference type="SAM" id="Phobius"/>
    </source>
</evidence>
<dbReference type="RefSeq" id="WP_189199231.1">
    <property type="nucleotide sequence ID" value="NZ_BMQQ01000001.1"/>
</dbReference>
<feature type="transmembrane region" description="Helical" evidence="5">
    <location>
        <begin position="236"/>
        <end position="256"/>
    </location>
</feature>
<dbReference type="GO" id="GO:0016020">
    <property type="term" value="C:membrane"/>
    <property type="evidence" value="ECO:0007669"/>
    <property type="project" value="UniProtKB-SubCell"/>
</dbReference>
<reference evidence="6" key="1">
    <citation type="journal article" date="2014" name="Int. J. Syst. Evol. Microbiol.">
        <title>Complete genome sequence of Corynebacterium casei LMG S-19264T (=DSM 44701T), isolated from a smear-ripened cheese.</title>
        <authorList>
            <consortium name="US DOE Joint Genome Institute (JGI-PGF)"/>
            <person name="Walter F."/>
            <person name="Albersmeier A."/>
            <person name="Kalinowski J."/>
            <person name="Ruckert C."/>
        </authorList>
    </citation>
    <scope>NUCLEOTIDE SEQUENCE</scope>
    <source>
        <strain evidence="6">JCM 3172</strain>
    </source>
</reference>
<evidence type="ECO:0000256" key="2">
    <source>
        <dbReference type="ARBA" id="ARBA00022692"/>
    </source>
</evidence>
<feature type="transmembrane region" description="Helical" evidence="5">
    <location>
        <begin position="140"/>
        <end position="160"/>
    </location>
</feature>
<keyword evidence="3 5" id="KW-1133">Transmembrane helix</keyword>
<organism evidence="6 7">
    <name type="scientific">Streptomyces purpureus</name>
    <dbReference type="NCBI Taxonomy" id="1951"/>
    <lineage>
        <taxon>Bacteria</taxon>
        <taxon>Bacillati</taxon>
        <taxon>Actinomycetota</taxon>
        <taxon>Actinomycetes</taxon>
        <taxon>Kitasatosporales</taxon>
        <taxon>Streptomycetaceae</taxon>
        <taxon>Streptomyces</taxon>
    </lineage>
</organism>
<sequence length="328" mass="33992">MNVPEAAAPARSAAPVPFGWAGLTPAAGAAVMATGILSVGLHLAGHEVVSLVALVLAGALWVVLAVHFTGRLLRARAEWSAQAHTPPALTAVAATTVLGTRLALLGWHGLAQALLALATVLWAVLLISVLRHLTHRMSGAVFLVCVATQGLAVLAATEALAGSGEWLARAALVLVGLALLLYADALRRFDVRQVLTGAGDQWLAGGALAISALAAAALAASPLWRGDLHDVLRALTLALLTLDLAWYVVLLAAEALRPRPAYDVRRWATVFPLGMSAAASLAASNATGIRWLSTLGQTLLWIAVTAWLLTLAGALRAYGPAGRRVPRR</sequence>
<feature type="transmembrane region" description="Helical" evidence="5">
    <location>
        <begin position="166"/>
        <end position="183"/>
    </location>
</feature>
<feature type="transmembrane region" description="Helical" evidence="5">
    <location>
        <begin position="20"/>
        <end position="42"/>
    </location>
</feature>
<dbReference type="Proteomes" id="UP000619486">
    <property type="component" value="Unassembled WGS sequence"/>
</dbReference>
<evidence type="ECO:0000313" key="6">
    <source>
        <dbReference type="EMBL" id="GGT12344.1"/>
    </source>
</evidence>
<feature type="transmembrane region" description="Helical" evidence="5">
    <location>
        <begin position="268"/>
        <end position="292"/>
    </location>
</feature>
<keyword evidence="7" id="KW-1185">Reference proteome</keyword>
<gene>
    <name evidence="6" type="ORF">GCM10014713_00950</name>
</gene>
<evidence type="ECO:0000256" key="1">
    <source>
        <dbReference type="ARBA" id="ARBA00004141"/>
    </source>
</evidence>
<keyword evidence="2 5" id="KW-0812">Transmembrane</keyword>
<evidence type="ECO:0000256" key="3">
    <source>
        <dbReference type="ARBA" id="ARBA00022989"/>
    </source>
</evidence>
<feature type="transmembrane region" description="Helical" evidence="5">
    <location>
        <begin position="113"/>
        <end position="133"/>
    </location>
</feature>
<keyword evidence="4 5" id="KW-0472">Membrane</keyword>
<reference evidence="6" key="2">
    <citation type="submission" date="2020-09" db="EMBL/GenBank/DDBJ databases">
        <authorList>
            <person name="Sun Q."/>
            <person name="Ohkuma M."/>
        </authorList>
    </citation>
    <scope>NUCLEOTIDE SEQUENCE</scope>
    <source>
        <strain evidence="6">JCM 3172</strain>
    </source>
</reference>
<evidence type="ECO:0000256" key="4">
    <source>
        <dbReference type="ARBA" id="ARBA00023136"/>
    </source>
</evidence>